<dbReference type="EMBL" id="ABJD02000118">
    <property type="protein sequence ID" value="EDU57466.1"/>
    <property type="molecule type" value="Genomic_DNA"/>
</dbReference>
<organism evidence="2 3">
    <name type="scientific">Providencia stuartii ATCC 25827</name>
    <dbReference type="NCBI Taxonomy" id="471874"/>
    <lineage>
        <taxon>Bacteria</taxon>
        <taxon>Pseudomonadati</taxon>
        <taxon>Pseudomonadota</taxon>
        <taxon>Gammaproteobacteria</taxon>
        <taxon>Enterobacterales</taxon>
        <taxon>Morganellaceae</taxon>
        <taxon>Providencia</taxon>
    </lineage>
</organism>
<reference evidence="3" key="2">
    <citation type="submission" date="2008-04" db="EMBL/GenBank/DDBJ databases">
        <title>Draft genome sequence of Providencia stuartii(ATCC 25827).</title>
        <authorList>
            <person name="Sudarsanam P."/>
            <person name="Ley R."/>
            <person name="Guruge J."/>
            <person name="Turnbaugh P.J."/>
            <person name="Mahowald M."/>
            <person name="Liep D."/>
            <person name="Gordon J."/>
        </authorList>
    </citation>
    <scope>NUCLEOTIDE SEQUENCE [LARGE SCALE GENOMIC DNA]</scope>
    <source>
        <strain evidence="3">ATCC 25827</strain>
    </source>
</reference>
<reference evidence="3" key="1">
    <citation type="submission" date="2008-04" db="EMBL/GenBank/DDBJ databases">
        <title>Draft genome sequence of Providencia stuartii (ATCC 25827).</title>
        <authorList>
            <person name="Sudarsanam P."/>
            <person name="Ley R."/>
            <person name="Guruge J."/>
            <person name="Turnbaugh P.J."/>
            <person name="Mahowald M."/>
            <person name="Liep D."/>
            <person name="Gordon J."/>
        </authorList>
    </citation>
    <scope>NUCLEOTIDE SEQUENCE [LARGE SCALE GENOMIC DNA]</scope>
    <source>
        <strain evidence="3">ATCC 25827</strain>
    </source>
</reference>
<sequence length="472" mass="55231">MKNICVFLFPISFLLTGCDNAIQQVKDMSPSGFSQYTYQQLLDYRGVCQSTAWSTENTVHQHVIYTCELKKGKSYFNYSEEARQALYTKAYEQETQFLQQQAQSIRDNANDRLNQLSTDVKQLEKLQQYSGNLFAIKSLSPIEQAVLQDAFSSYYQQNKNRPEIQKVISTLPNRHIPPNSTIHNLTIINFDHYQHYQELYLYFHHPEVKTRIQEMLDMAKSRMSSHCISAELDKQKAIYKDTVRNDKAFLETKKAQYLQREKEDCKRSSERYIRFDPNHLKTCESRISFPEYQYVDSESANRYQQDIETLRNNATIHCEKPIREEWQALDNTLTTMSDAMLSIKNSVVQQEITELTQKMQEYQEKLNSLAPEEQNKIIDTQAKLAAENTVKHYLQQYPDKGIEKIVWEYNKGTNSYFLKEKQLIEETKDGEVISIQSLDMSQLIAGSLRNIDNVDDYMAMDDPFRLPPISAQ</sequence>
<proteinExistence type="predicted"/>
<comment type="caution">
    <text evidence="2">The sequence shown here is derived from an EMBL/GenBank/DDBJ whole genome shotgun (WGS) entry which is preliminary data.</text>
</comment>
<evidence type="ECO:0000313" key="2">
    <source>
        <dbReference type="EMBL" id="EDU57466.1"/>
    </source>
</evidence>
<evidence type="ECO:0000313" key="3">
    <source>
        <dbReference type="Proteomes" id="UP000004506"/>
    </source>
</evidence>
<dbReference type="PROSITE" id="PS51257">
    <property type="entry name" value="PROKAR_LIPOPROTEIN"/>
    <property type="match status" value="1"/>
</dbReference>
<keyword evidence="1" id="KW-0175">Coiled coil</keyword>
<gene>
    <name evidence="2" type="ORF">PROSTU_04711</name>
</gene>
<reference evidence="2 3" key="3">
    <citation type="submission" date="2008-05" db="EMBL/GenBank/DDBJ databases">
        <authorList>
            <person name="Fulton L."/>
            <person name="Clifton S."/>
            <person name="Fulton B."/>
            <person name="Xu J."/>
            <person name="Minx P."/>
            <person name="Pepin K.H."/>
            <person name="Johnson M."/>
            <person name="Thiruvilangam P."/>
            <person name="Bhonagiri V."/>
            <person name="Nash W.E."/>
            <person name="Mardis E.R."/>
            <person name="Wilson R.K."/>
        </authorList>
    </citation>
    <scope>NUCLEOTIDE SEQUENCE [LARGE SCALE GENOMIC DNA]</scope>
    <source>
        <strain evidence="2 3">ATCC 25827</strain>
    </source>
</reference>
<accession>A0AA87CP12</accession>
<protein>
    <submittedName>
        <fullName evidence="2">Uncharacterized protein</fullName>
    </submittedName>
</protein>
<name>A0AA87CP12_PROST</name>
<evidence type="ECO:0000256" key="1">
    <source>
        <dbReference type="SAM" id="Coils"/>
    </source>
</evidence>
<dbReference type="Proteomes" id="UP000004506">
    <property type="component" value="Unassembled WGS sequence"/>
</dbReference>
<dbReference type="AlphaFoldDB" id="A0AA87CP12"/>
<feature type="coiled-coil region" evidence="1">
    <location>
        <begin position="88"/>
        <end position="126"/>
    </location>
</feature>
<dbReference type="RefSeq" id="WP_004927095.1">
    <property type="nucleotide sequence ID" value="NZ_DS607683.1"/>
</dbReference>